<proteinExistence type="predicted"/>
<sequence length="406" mass="41988">MAVIPKWSLAQGPVLTLTDSFLTSDSEPSVPPTPKSVASSSRGVPSRRAAASHDRPSPPRRSPSRAQPPPRAPRAPNPPPRPSPRPSKPCGHPKTAAQASPAAAASRPAPPRPASAGARAQAGHGARRTATPEAPRVPIGSRGGAAATEGRGGGGHLEHKLLALENKVALLLSDVLSGVEALEERIDAPRRTHADGGGVHHHTHHHTHERPAPAGEATPAEAPPPPHDDRGGGAPWSYVCPPPHGQPYAAYLLPAPPYDHPSYPPLSPYPPYPPYPPYHYACGGTPPGHAAAWGAACALPMSACYPQAGQPAAPSPRACAPPVWLAWPPPHPPLRASAGGGVPAGGVKCVSACLPPWDARCLGQMAQAEIPGPGRYDPAPIPRRSFNINFSTRPELLGAVAPVKRT</sequence>
<name>A0AB34JJU8_PRYPA</name>
<gene>
    <name evidence="2" type="ORF">AB1Y20_022539</name>
</gene>
<comment type="caution">
    <text evidence="2">The sequence shown here is derived from an EMBL/GenBank/DDBJ whole genome shotgun (WGS) entry which is preliminary data.</text>
</comment>
<evidence type="ECO:0000313" key="3">
    <source>
        <dbReference type="Proteomes" id="UP001515480"/>
    </source>
</evidence>
<keyword evidence="3" id="KW-1185">Reference proteome</keyword>
<dbReference type="AlphaFoldDB" id="A0AB34JJU8"/>
<protein>
    <submittedName>
        <fullName evidence="2">Uncharacterized protein</fullName>
    </submittedName>
</protein>
<reference evidence="2 3" key="1">
    <citation type="journal article" date="2024" name="Science">
        <title>Giant polyketide synthase enzymes in the biosynthesis of giant marine polyether toxins.</title>
        <authorList>
            <person name="Fallon T.R."/>
            <person name="Shende V.V."/>
            <person name="Wierzbicki I.H."/>
            <person name="Pendleton A.L."/>
            <person name="Watervoot N.F."/>
            <person name="Auber R.P."/>
            <person name="Gonzalez D.J."/>
            <person name="Wisecaver J.H."/>
            <person name="Moore B.S."/>
        </authorList>
    </citation>
    <scope>NUCLEOTIDE SEQUENCE [LARGE SCALE GENOMIC DNA]</scope>
    <source>
        <strain evidence="2 3">12B1</strain>
    </source>
</reference>
<organism evidence="2 3">
    <name type="scientific">Prymnesium parvum</name>
    <name type="common">Toxic golden alga</name>
    <dbReference type="NCBI Taxonomy" id="97485"/>
    <lineage>
        <taxon>Eukaryota</taxon>
        <taxon>Haptista</taxon>
        <taxon>Haptophyta</taxon>
        <taxon>Prymnesiophyceae</taxon>
        <taxon>Prymnesiales</taxon>
        <taxon>Prymnesiaceae</taxon>
        <taxon>Prymnesium</taxon>
    </lineage>
</organism>
<feature type="region of interest" description="Disordered" evidence="1">
    <location>
        <begin position="21"/>
        <end position="155"/>
    </location>
</feature>
<dbReference type="EMBL" id="JBGBPQ010000008">
    <property type="protein sequence ID" value="KAL1520981.1"/>
    <property type="molecule type" value="Genomic_DNA"/>
</dbReference>
<feature type="region of interest" description="Disordered" evidence="1">
    <location>
        <begin position="191"/>
        <end position="238"/>
    </location>
</feature>
<feature type="compositionally biased region" description="Pro residues" evidence="1">
    <location>
        <begin position="66"/>
        <end position="87"/>
    </location>
</feature>
<feature type="compositionally biased region" description="Low complexity" evidence="1">
    <location>
        <begin position="95"/>
        <end position="107"/>
    </location>
</feature>
<feature type="compositionally biased region" description="Low complexity" evidence="1">
    <location>
        <begin position="114"/>
        <end position="131"/>
    </location>
</feature>
<feature type="compositionally biased region" description="Basic residues" evidence="1">
    <location>
        <begin position="199"/>
        <end position="208"/>
    </location>
</feature>
<accession>A0AB34JJU8</accession>
<evidence type="ECO:0000256" key="1">
    <source>
        <dbReference type="SAM" id="MobiDB-lite"/>
    </source>
</evidence>
<dbReference type="Proteomes" id="UP001515480">
    <property type="component" value="Unassembled WGS sequence"/>
</dbReference>
<evidence type="ECO:0000313" key="2">
    <source>
        <dbReference type="EMBL" id="KAL1520981.1"/>
    </source>
</evidence>